<dbReference type="NCBIfam" id="NF002732">
    <property type="entry name" value="PRK02649.1"/>
    <property type="match status" value="1"/>
</dbReference>
<protein>
    <recommendedName>
        <fullName evidence="9">NAD kinase</fullName>
        <ecNumber evidence="9">2.7.1.23</ecNumber>
    </recommendedName>
    <alternativeName>
        <fullName evidence="9">ATP-dependent NAD kinase</fullName>
    </alternativeName>
</protein>
<dbReference type="HAMAP" id="MF_00361">
    <property type="entry name" value="NAD_kinase"/>
    <property type="match status" value="1"/>
</dbReference>
<feature type="binding site" evidence="9">
    <location>
        <begin position="78"/>
        <end position="79"/>
    </location>
    <ligand>
        <name>NAD(+)</name>
        <dbReference type="ChEBI" id="CHEBI:57540"/>
    </ligand>
</feature>
<sequence length="311" mass="33899">MPKAGIIYNDIKPTACRIAQELEQQLTERGWQVKLATGAGGILGYSQPNRPTCHTPIDHLVPPEFDDRMEFAIVLGGDGTVLSAARQVAPCGIPMLAVNTGHMGFLTETYVNHLSEAIASVEKGEYTIEERMMLTVRVYGHRDRLSTSSSVWEALCLNEMVLHREPLTSMCHFEIQIGQHAPVDMAADGIIVSTPTGSTAYSLSAGGAVVTPGVPVLQMMPICPHSLASRPLIFSDRDPVTIYPVYPNQLVMVVDGNGGCYISPEDCVIVEKAPYAARFIRLTSAEFFRILRDKLGWGLPHIAKPTSVELP</sequence>
<name>A0ABT7BST0_9CYAN</name>
<keyword evidence="11" id="KW-1185">Reference proteome</keyword>
<keyword evidence="7 9" id="KW-0520">NAD</keyword>
<evidence type="ECO:0000256" key="3">
    <source>
        <dbReference type="ARBA" id="ARBA00022741"/>
    </source>
</evidence>
<comment type="cofactor">
    <cofactor evidence="9">
        <name>a divalent metal cation</name>
        <dbReference type="ChEBI" id="CHEBI:60240"/>
    </cofactor>
</comment>
<dbReference type="Pfam" id="PF01513">
    <property type="entry name" value="NAD_kinase"/>
    <property type="match status" value="1"/>
</dbReference>
<comment type="function">
    <text evidence="9">Involved in the regulation of the intracellular balance of NAD and NADP, and is a key enzyme in the biosynthesis of NADP. Catalyzes specifically the phosphorylation on 2'-hydroxyl of the adenosine moiety of NAD to yield NADP.</text>
</comment>
<evidence type="ECO:0000256" key="6">
    <source>
        <dbReference type="ARBA" id="ARBA00022857"/>
    </source>
</evidence>
<dbReference type="InterPro" id="IPR017437">
    <property type="entry name" value="ATP-NAD_kinase_PpnK-typ_C"/>
</dbReference>
<dbReference type="InterPro" id="IPR017438">
    <property type="entry name" value="ATP-NAD_kinase_N"/>
</dbReference>
<dbReference type="RefSeq" id="WP_283756902.1">
    <property type="nucleotide sequence ID" value="NZ_JAQOSQ010000002.1"/>
</dbReference>
<feature type="binding site" evidence="9">
    <location>
        <position position="188"/>
    </location>
    <ligand>
        <name>NAD(+)</name>
        <dbReference type="ChEBI" id="CHEBI:57540"/>
    </ligand>
</feature>
<dbReference type="SUPFAM" id="SSF111331">
    <property type="entry name" value="NAD kinase/diacylglycerol kinase-like"/>
    <property type="match status" value="1"/>
</dbReference>
<feature type="active site" description="Proton acceptor" evidence="9">
    <location>
        <position position="78"/>
    </location>
</feature>
<reference evidence="10 11" key="1">
    <citation type="submission" date="2023-01" db="EMBL/GenBank/DDBJ databases">
        <title>Novel diversity within Roseofilum (Cyanobacteria; Desertifilaceae) from marine benthic mats with descriptions of four novel species.</title>
        <authorList>
            <person name="Wang Y."/>
            <person name="Berthold D.E."/>
            <person name="Hu J."/>
            <person name="Lefler F.W."/>
            <person name="Laughinghouse H.D. IV."/>
        </authorList>
    </citation>
    <scope>NUCLEOTIDE SEQUENCE [LARGE SCALE GENOMIC DNA]</scope>
    <source>
        <strain evidence="10 11">BLCC-M143</strain>
    </source>
</reference>
<evidence type="ECO:0000313" key="11">
    <source>
        <dbReference type="Proteomes" id="UP001232992"/>
    </source>
</evidence>
<dbReference type="EC" id="2.7.1.23" evidence="9"/>
<dbReference type="InterPro" id="IPR016064">
    <property type="entry name" value="NAD/diacylglycerol_kinase_sf"/>
</dbReference>
<accession>A0ABT7BST0</accession>
<feature type="binding site" evidence="9">
    <location>
        <begin position="199"/>
        <end position="204"/>
    </location>
    <ligand>
        <name>NAD(+)</name>
        <dbReference type="ChEBI" id="CHEBI:57540"/>
    </ligand>
</feature>
<comment type="similarity">
    <text evidence="9">Belongs to the NAD kinase family.</text>
</comment>
<proteinExistence type="inferred from homology"/>
<evidence type="ECO:0000256" key="7">
    <source>
        <dbReference type="ARBA" id="ARBA00023027"/>
    </source>
</evidence>
<keyword evidence="5 9" id="KW-0067">ATP-binding</keyword>
<evidence type="ECO:0000256" key="8">
    <source>
        <dbReference type="ARBA" id="ARBA00047925"/>
    </source>
</evidence>
<dbReference type="EMBL" id="JAQOSQ010000002">
    <property type="protein sequence ID" value="MDJ1182250.1"/>
    <property type="molecule type" value="Genomic_DNA"/>
</dbReference>
<feature type="binding site" evidence="9">
    <location>
        <position position="257"/>
    </location>
    <ligand>
        <name>NAD(+)</name>
        <dbReference type="ChEBI" id="CHEBI:57540"/>
    </ligand>
</feature>
<comment type="subcellular location">
    <subcellularLocation>
        <location evidence="9">Cytoplasm</location>
    </subcellularLocation>
</comment>
<feature type="binding site" evidence="9">
    <location>
        <begin position="158"/>
        <end position="159"/>
    </location>
    <ligand>
        <name>NAD(+)</name>
        <dbReference type="ChEBI" id="CHEBI:57540"/>
    </ligand>
</feature>
<comment type="catalytic activity">
    <reaction evidence="8 9">
        <text>NAD(+) + ATP = ADP + NADP(+) + H(+)</text>
        <dbReference type="Rhea" id="RHEA:18629"/>
        <dbReference type="ChEBI" id="CHEBI:15378"/>
        <dbReference type="ChEBI" id="CHEBI:30616"/>
        <dbReference type="ChEBI" id="CHEBI:57540"/>
        <dbReference type="ChEBI" id="CHEBI:58349"/>
        <dbReference type="ChEBI" id="CHEBI:456216"/>
        <dbReference type="EC" id="2.7.1.23"/>
    </reaction>
</comment>
<dbReference type="Gene3D" id="2.60.200.30">
    <property type="entry name" value="Probable inorganic polyphosphate/atp-NAD kinase, domain 2"/>
    <property type="match status" value="1"/>
</dbReference>
<comment type="caution">
    <text evidence="9">Lacks conserved residue(s) required for the propagation of feature annotation.</text>
</comment>
<keyword evidence="1 9" id="KW-0963">Cytoplasm</keyword>
<evidence type="ECO:0000256" key="1">
    <source>
        <dbReference type="ARBA" id="ARBA00022490"/>
    </source>
</evidence>
<dbReference type="Gene3D" id="3.40.50.10330">
    <property type="entry name" value="Probable inorganic polyphosphate/atp-NAD kinase, domain 1"/>
    <property type="match status" value="1"/>
</dbReference>
<evidence type="ECO:0000313" key="10">
    <source>
        <dbReference type="EMBL" id="MDJ1182250.1"/>
    </source>
</evidence>
<dbReference type="PANTHER" id="PTHR20275">
    <property type="entry name" value="NAD KINASE"/>
    <property type="match status" value="1"/>
</dbReference>
<evidence type="ECO:0000256" key="9">
    <source>
        <dbReference type="HAMAP-Rule" id="MF_00361"/>
    </source>
</evidence>
<keyword evidence="3 9" id="KW-0547">Nucleotide-binding</keyword>
<evidence type="ECO:0000256" key="4">
    <source>
        <dbReference type="ARBA" id="ARBA00022777"/>
    </source>
</evidence>
<keyword evidence="2 9" id="KW-0808">Transferase</keyword>
<organism evidence="10 11">
    <name type="scientific">Roseofilum casamattae BLCC-M143</name>
    <dbReference type="NCBI Taxonomy" id="3022442"/>
    <lineage>
        <taxon>Bacteria</taxon>
        <taxon>Bacillati</taxon>
        <taxon>Cyanobacteriota</taxon>
        <taxon>Cyanophyceae</taxon>
        <taxon>Desertifilales</taxon>
        <taxon>Desertifilaceae</taxon>
        <taxon>Roseofilum</taxon>
        <taxon>Roseofilum casamattae</taxon>
    </lineage>
</organism>
<dbReference type="InterPro" id="IPR002504">
    <property type="entry name" value="NADK"/>
</dbReference>
<dbReference type="Proteomes" id="UP001232992">
    <property type="component" value="Unassembled WGS sequence"/>
</dbReference>
<dbReference type="GO" id="GO:0003951">
    <property type="term" value="F:NAD+ kinase activity"/>
    <property type="evidence" value="ECO:0007669"/>
    <property type="project" value="UniProtKB-EC"/>
</dbReference>
<dbReference type="Pfam" id="PF20143">
    <property type="entry name" value="NAD_kinase_C"/>
    <property type="match status" value="1"/>
</dbReference>
<comment type="caution">
    <text evidence="10">The sequence shown here is derived from an EMBL/GenBank/DDBJ whole genome shotgun (WGS) entry which is preliminary data.</text>
</comment>
<keyword evidence="6 9" id="KW-0521">NADP</keyword>
<evidence type="ECO:0000256" key="2">
    <source>
        <dbReference type="ARBA" id="ARBA00022679"/>
    </source>
</evidence>
<keyword evidence="4 9" id="KW-0418">Kinase</keyword>
<dbReference type="PANTHER" id="PTHR20275:SF13">
    <property type="entry name" value="NAD KINASE 2"/>
    <property type="match status" value="1"/>
</dbReference>
<gene>
    <name evidence="9" type="primary">nadK</name>
    <name evidence="10" type="ORF">PMH09_03505</name>
</gene>
<evidence type="ECO:0000256" key="5">
    <source>
        <dbReference type="ARBA" id="ARBA00022840"/>
    </source>
</evidence>